<accession>A0A6M3L335</accession>
<name>A0A6M3L335_9ZZZZ</name>
<keyword evidence="1" id="KW-1133">Transmembrane helix</keyword>
<evidence type="ECO:0000313" key="2">
    <source>
        <dbReference type="EMBL" id="QJA89097.1"/>
    </source>
</evidence>
<dbReference type="EMBL" id="MT142823">
    <property type="protein sequence ID" value="QJA89097.1"/>
    <property type="molecule type" value="Genomic_DNA"/>
</dbReference>
<reference evidence="2" key="1">
    <citation type="submission" date="2020-03" db="EMBL/GenBank/DDBJ databases">
        <title>The deep terrestrial virosphere.</title>
        <authorList>
            <person name="Holmfeldt K."/>
            <person name="Nilsson E."/>
            <person name="Simone D."/>
            <person name="Lopez-Fernandez M."/>
            <person name="Wu X."/>
            <person name="de Brujin I."/>
            <person name="Lundin D."/>
            <person name="Andersson A."/>
            <person name="Bertilsson S."/>
            <person name="Dopson M."/>
        </authorList>
    </citation>
    <scope>NUCLEOTIDE SEQUENCE</scope>
    <source>
        <strain evidence="2">MM415B02609</strain>
    </source>
</reference>
<sequence>MRKYKLFDTNGKEVVESSEYNLDEFIEDSPTNGETSKAPSANWAYDHGSATTGVHGITGTVASKSKATTPLYVNKEATGAGTGSSYDDGFTTIQAAIDALPDILVNSYTIYVRHGTKATGTADEYSQWRLHDTGAFPSSTTWAGRRVFRSSGTLVGDKWGVVASRVNDDELSIVDWSTGSSYDLFPAGNENYVIEPTPYREKVSVKLPITAAQLYIRGEYYWYASCDEHATTGEIYDSGANFDNVEVGDRVLVMDFNGADGRVQDYDIGTVTSISQAGDDIIATNIPIEPTTGWKYLIVKTEISGSDNGTDPGTARDACFEYDKQQRATYLRGFYMTLTDANVINVVSGVNPLYIQYNFVEHCDRGPRIYDGSIADFMYGYCEADLYAFEVSRLSYMSGYECVLKSASHATYDDLNSFIILNYFYIDNANRAANLDEGSTIRLFRGTISANVTTGIYARSGSYYNSAYLTNSATTPIDTDSLLAIDEDDMASNSDLYVPTQQSVVAYAATHAAAADPHAGYRLESADHTHQTTGAQAGKIDHGLALDGLTDDDHTQYIKHALATVANDVLMASGAGVFVKQTLAQLKTALAITSDIATHAALTATHGVAGTIASVANIATHAAFGLSSTIHPNTSFCEVRPSADQDNLETGIYTRIALDTVVSGANFVGAAGEKHYDQALSTGGSSTSIIMTGAGFTNAKCRYARVTWSSDAGGTLNVGAGYVTVVASDTLTIDKTPAAGADFASGYYFTIKKSHYLVPVTGIYLISGLILWVGAAVEAAKIYQPILLVNGLVGLLPAYHSGVAANIIAPTFSYIAQLTAGHPVSLAQRHTATANQTVGYFYTKMQVTLLYEV</sequence>
<proteinExistence type="predicted"/>
<keyword evidence="1" id="KW-0812">Transmembrane</keyword>
<evidence type="ECO:0000256" key="1">
    <source>
        <dbReference type="SAM" id="Phobius"/>
    </source>
</evidence>
<dbReference type="AlphaFoldDB" id="A0A6M3L335"/>
<feature type="transmembrane region" description="Helical" evidence="1">
    <location>
        <begin position="756"/>
        <end position="777"/>
    </location>
</feature>
<organism evidence="2">
    <name type="scientific">viral metagenome</name>
    <dbReference type="NCBI Taxonomy" id="1070528"/>
    <lineage>
        <taxon>unclassified sequences</taxon>
        <taxon>metagenomes</taxon>
        <taxon>organismal metagenomes</taxon>
    </lineage>
</organism>
<protein>
    <submittedName>
        <fullName evidence="2">Uncharacterized protein</fullName>
    </submittedName>
</protein>
<gene>
    <name evidence="2" type="ORF">MM415B02609_0005</name>
</gene>
<keyword evidence="1" id="KW-0472">Membrane</keyword>